<proteinExistence type="predicted"/>
<feature type="domain" description="Hemerythrin-like" evidence="1">
    <location>
        <begin position="21"/>
        <end position="150"/>
    </location>
</feature>
<protein>
    <submittedName>
        <fullName evidence="2">Hemerythrin domain-containing protein</fullName>
    </submittedName>
</protein>
<accession>A0A418WS00</accession>
<gene>
    <name evidence="2" type="ORF">D3876_07145</name>
</gene>
<evidence type="ECO:0000313" key="3">
    <source>
        <dbReference type="Proteomes" id="UP000286100"/>
    </source>
</evidence>
<evidence type="ECO:0000313" key="2">
    <source>
        <dbReference type="EMBL" id="RJF94032.1"/>
    </source>
</evidence>
<dbReference type="OrthoDB" id="7203877at2"/>
<keyword evidence="3" id="KW-1185">Reference proteome</keyword>
<dbReference type="InterPro" id="IPR012312">
    <property type="entry name" value="Hemerythrin-like"/>
</dbReference>
<sequence length="158" mass="17426">MGAASLRGISPGGEPASMSNLTILRAQHDELLRQAGILKGYIGLAAAPDTVELFRVRQSFANALIAHLAEEDWVLYPRLLKNNDPVIVDTAQAFVDEMGGLLDAFRSWSTRWTADSIRREWNEFCVETEGLLSALAIRIERENTQLYPLADRGDAIAA</sequence>
<organism evidence="2 3">
    <name type="scientific">Sphingomonas cavernae</name>
    <dbReference type="NCBI Taxonomy" id="2320861"/>
    <lineage>
        <taxon>Bacteria</taxon>
        <taxon>Pseudomonadati</taxon>
        <taxon>Pseudomonadota</taxon>
        <taxon>Alphaproteobacteria</taxon>
        <taxon>Sphingomonadales</taxon>
        <taxon>Sphingomonadaceae</taxon>
        <taxon>Sphingomonas</taxon>
    </lineage>
</organism>
<dbReference type="Gene3D" id="1.20.120.520">
    <property type="entry name" value="nmb1532 protein domain like"/>
    <property type="match status" value="1"/>
</dbReference>
<name>A0A418WS00_9SPHN</name>
<dbReference type="Pfam" id="PF01814">
    <property type="entry name" value="Hemerythrin"/>
    <property type="match status" value="1"/>
</dbReference>
<reference evidence="2 3" key="1">
    <citation type="submission" date="2018-09" db="EMBL/GenBank/DDBJ databases">
        <authorList>
            <person name="Zhu H."/>
        </authorList>
    </citation>
    <scope>NUCLEOTIDE SEQUENCE [LARGE SCALE GENOMIC DNA]</scope>
    <source>
        <strain evidence="2 3">K2R01-6</strain>
    </source>
</reference>
<dbReference type="Proteomes" id="UP000286100">
    <property type="component" value="Unassembled WGS sequence"/>
</dbReference>
<evidence type="ECO:0000259" key="1">
    <source>
        <dbReference type="Pfam" id="PF01814"/>
    </source>
</evidence>
<comment type="caution">
    <text evidence="2">The sequence shown here is derived from an EMBL/GenBank/DDBJ whole genome shotgun (WGS) entry which is preliminary data.</text>
</comment>
<dbReference type="EMBL" id="QYUM01000002">
    <property type="protein sequence ID" value="RJF94032.1"/>
    <property type="molecule type" value="Genomic_DNA"/>
</dbReference>
<dbReference type="AlphaFoldDB" id="A0A418WS00"/>